<sequence>MQRICVAEKLKGTPRHWCFRQLPGRPDTCSDAVSIFHRRVPYGLRGSSEQTPASGTALLMINTPRRSTTGALSLAPCGARRSRDRRVGGVFFSPARAVRAVALAEGRAGVALDSTRASSLSVGSA</sequence>
<gene>
    <name evidence="1" type="ORF">C0Q70_19115</name>
</gene>
<organism evidence="1 2">
    <name type="scientific">Pomacea canaliculata</name>
    <name type="common">Golden apple snail</name>
    <dbReference type="NCBI Taxonomy" id="400727"/>
    <lineage>
        <taxon>Eukaryota</taxon>
        <taxon>Metazoa</taxon>
        <taxon>Spiralia</taxon>
        <taxon>Lophotrochozoa</taxon>
        <taxon>Mollusca</taxon>
        <taxon>Gastropoda</taxon>
        <taxon>Caenogastropoda</taxon>
        <taxon>Architaenioglossa</taxon>
        <taxon>Ampullarioidea</taxon>
        <taxon>Ampullariidae</taxon>
        <taxon>Pomacea</taxon>
    </lineage>
</organism>
<proteinExistence type="predicted"/>
<reference evidence="1 2" key="1">
    <citation type="submission" date="2018-04" db="EMBL/GenBank/DDBJ databases">
        <title>The genome of golden apple snail Pomacea canaliculata provides insight into stress tolerance and invasive adaptation.</title>
        <authorList>
            <person name="Liu C."/>
            <person name="Liu B."/>
            <person name="Ren Y."/>
            <person name="Zhang Y."/>
            <person name="Wang H."/>
            <person name="Li S."/>
            <person name="Jiang F."/>
            <person name="Yin L."/>
            <person name="Zhang G."/>
            <person name="Qian W."/>
            <person name="Fan W."/>
        </authorList>
    </citation>
    <scope>NUCLEOTIDE SEQUENCE [LARGE SCALE GENOMIC DNA]</scope>
    <source>
        <strain evidence="1">SZHN2017</strain>
        <tissue evidence="1">Muscle</tissue>
    </source>
</reference>
<dbReference type="Proteomes" id="UP000245119">
    <property type="component" value="Linkage Group LG12"/>
</dbReference>
<protein>
    <submittedName>
        <fullName evidence="1">Uncharacterized protein</fullName>
    </submittedName>
</protein>
<dbReference type="EMBL" id="PZQS01000012">
    <property type="protein sequence ID" value="PVD20952.1"/>
    <property type="molecule type" value="Genomic_DNA"/>
</dbReference>
<keyword evidence="2" id="KW-1185">Reference proteome</keyword>
<evidence type="ECO:0000313" key="2">
    <source>
        <dbReference type="Proteomes" id="UP000245119"/>
    </source>
</evidence>
<comment type="caution">
    <text evidence="1">The sequence shown here is derived from an EMBL/GenBank/DDBJ whole genome shotgun (WGS) entry which is preliminary data.</text>
</comment>
<dbReference type="AlphaFoldDB" id="A0A2T7NIH0"/>
<accession>A0A2T7NIH0</accession>
<name>A0A2T7NIH0_POMCA</name>
<evidence type="ECO:0000313" key="1">
    <source>
        <dbReference type="EMBL" id="PVD20952.1"/>
    </source>
</evidence>